<comment type="similarity">
    <text evidence="1 4">Belongs to the class-II DAHP synthase family.</text>
</comment>
<comment type="catalytic activity">
    <reaction evidence="4">
        <text>D-erythrose 4-phosphate + phosphoenolpyruvate + H2O = 7-phospho-2-dehydro-3-deoxy-D-arabino-heptonate + phosphate</text>
        <dbReference type="Rhea" id="RHEA:14717"/>
        <dbReference type="ChEBI" id="CHEBI:15377"/>
        <dbReference type="ChEBI" id="CHEBI:16897"/>
        <dbReference type="ChEBI" id="CHEBI:43474"/>
        <dbReference type="ChEBI" id="CHEBI:58394"/>
        <dbReference type="ChEBI" id="CHEBI:58702"/>
        <dbReference type="EC" id="2.5.1.54"/>
    </reaction>
</comment>
<dbReference type="RefSeq" id="WP_145228395.1">
    <property type="nucleotide sequence ID" value="NZ_VIVQ01000001.1"/>
</dbReference>
<dbReference type="GO" id="GO:0009423">
    <property type="term" value="P:chorismate biosynthetic process"/>
    <property type="evidence" value="ECO:0007669"/>
    <property type="project" value="UniProtKB-UniPathway"/>
</dbReference>
<keyword evidence="3" id="KW-0104">Cadmium</keyword>
<feature type="binding site" evidence="3">
    <location>
        <position position="327"/>
    </location>
    <ligand>
        <name>phosphoenolpyruvate</name>
        <dbReference type="ChEBI" id="CHEBI:58702"/>
    </ligand>
</feature>
<keyword evidence="2 4" id="KW-0808">Transferase</keyword>
<protein>
    <recommendedName>
        <fullName evidence="4">Phospho-2-dehydro-3-deoxyheptonate aldolase</fullName>
        <ecNumber evidence="4">2.5.1.54</ecNumber>
    </recommendedName>
</protein>
<comment type="cofactor">
    <cofactor evidence="3">
        <name>Mn(2+)</name>
        <dbReference type="ChEBI" id="CHEBI:29035"/>
    </cofactor>
    <cofactor evidence="3">
        <name>Co(2+)</name>
        <dbReference type="ChEBI" id="CHEBI:48828"/>
    </cofactor>
    <cofactor evidence="3">
        <name>Cd(2+)</name>
        <dbReference type="ChEBI" id="CHEBI:48775"/>
    </cofactor>
    <text evidence="3">Binds 1 divalent cation per subunit. The enzyme is active with manganese, cobalt or cadmium ions.</text>
</comment>
<feature type="binding site" evidence="3">
    <location>
        <position position="401"/>
    </location>
    <ligand>
        <name>Mn(2+)</name>
        <dbReference type="ChEBI" id="CHEBI:29035"/>
    </ligand>
</feature>
<evidence type="ECO:0000256" key="4">
    <source>
        <dbReference type="RuleBase" id="RU363071"/>
    </source>
</evidence>
<feature type="binding site" evidence="3">
    <location>
        <position position="76"/>
    </location>
    <ligand>
        <name>Mn(2+)</name>
        <dbReference type="ChEBI" id="CHEBI:29035"/>
    </ligand>
</feature>
<dbReference type="PANTHER" id="PTHR21337">
    <property type="entry name" value="PHOSPHO-2-DEHYDRO-3-DEOXYHEPTONATE ALDOLASE 1, 2"/>
    <property type="match status" value="1"/>
</dbReference>
<dbReference type="OrthoDB" id="9766852at2"/>
<dbReference type="GO" id="GO:0008652">
    <property type="term" value="P:amino acid biosynthetic process"/>
    <property type="evidence" value="ECO:0007669"/>
    <property type="project" value="UniProtKB-KW"/>
</dbReference>
<dbReference type="SUPFAM" id="SSF51569">
    <property type="entry name" value="Aldolase"/>
    <property type="match status" value="1"/>
</dbReference>
<dbReference type="EC" id="2.5.1.54" evidence="4"/>
<keyword evidence="3" id="KW-0464">Manganese</keyword>
<keyword evidence="3" id="KW-0170">Cobalt</keyword>
<sequence length="456" mass="50205">MSATSEPAQLLSGQLDWPSLPAMQQPTWPDVDTLARVRAELAASPPLVFAGECDVLRDRLADAAVGDAFVLQGGDCAERFSEATADNIRDRVKTILQMAAVLTYGASTPVVKLGRLAGQYAKPRSKDTETRGEATLPAYRGDIINDFEFDEQARRPDPQRLLRAYHTAASTLNLVRAFTTGGFADLRHVHEWNRGFIANAAYARYESMAVEIDRAMKFMLACGVDFASSPMSSVEFFASHEALLLDYEQPLTRIDSRTGDRYAVSGHFVWVGERTRQLDGAHVDFAARIKNPIGVKLGPTADPDEVLRLIDILDPEREPGRLTFITRMGAGTVRDALPSIVQRVTDSGAKVVWVCDPMHGNTFEAPSGYKTREFDAIIDEVQGFFEVHEGLGTVPGGVHVELTGNDVTECLGGSEKILDADLEKRYETACDPRLNHQQSLEMAFLVAEMLSRRSRV</sequence>
<dbReference type="InterPro" id="IPR002480">
    <property type="entry name" value="DAHP_synth_2"/>
</dbReference>
<feature type="binding site" evidence="3">
    <location>
        <position position="115"/>
    </location>
    <ligand>
        <name>phosphoenolpyruvate</name>
        <dbReference type="ChEBI" id="CHEBI:58702"/>
    </ligand>
</feature>
<evidence type="ECO:0000256" key="3">
    <source>
        <dbReference type="PIRSR" id="PIRSR602480-1"/>
    </source>
</evidence>
<keyword evidence="4" id="KW-0057">Aromatic amino acid biosynthesis</keyword>
<dbReference type="AlphaFoldDB" id="A0A561EBL5"/>
<evidence type="ECO:0000313" key="5">
    <source>
        <dbReference type="EMBL" id="TWE13006.1"/>
    </source>
</evidence>
<feature type="binding site" evidence="3">
    <location>
        <position position="296"/>
    </location>
    <ligand>
        <name>phosphoenolpyruvate</name>
        <dbReference type="ChEBI" id="CHEBI:58702"/>
    </ligand>
</feature>
<gene>
    <name evidence="5" type="ORF">BKA23_1834</name>
</gene>
<accession>A0A561EBL5</accession>
<dbReference type="EMBL" id="VIVQ01000001">
    <property type="protein sequence ID" value="TWE13006.1"/>
    <property type="molecule type" value="Genomic_DNA"/>
</dbReference>
<comment type="pathway">
    <text evidence="4">Metabolic intermediate biosynthesis; chorismate biosynthesis; chorismate from D-erythrose 4-phosphate and phosphoenolpyruvate: step 1/7.</text>
</comment>
<feature type="binding site" evidence="3">
    <location>
        <begin position="273"/>
        <end position="274"/>
    </location>
    <ligand>
        <name>phosphoenolpyruvate</name>
        <dbReference type="ChEBI" id="CHEBI:58702"/>
    </ligand>
</feature>
<feature type="binding site" evidence="3">
    <location>
        <position position="431"/>
    </location>
    <ligand>
        <name>Mn(2+)</name>
        <dbReference type="ChEBI" id="CHEBI:29035"/>
    </ligand>
</feature>
<comment type="caution">
    <text evidence="5">The sequence shown here is derived from an EMBL/GenBank/DDBJ whole genome shotgun (WGS) entry which is preliminary data.</text>
</comment>
<evidence type="ECO:0000256" key="1">
    <source>
        <dbReference type="ARBA" id="ARBA00008911"/>
    </source>
</evidence>
<dbReference type="GO" id="GO:0003849">
    <property type="term" value="F:3-deoxy-7-phosphoheptulonate synthase activity"/>
    <property type="evidence" value="ECO:0007669"/>
    <property type="project" value="UniProtKB-EC"/>
</dbReference>
<proteinExistence type="inferred from homology"/>
<dbReference type="PANTHER" id="PTHR21337:SF0">
    <property type="entry name" value="PHOSPHO-2-DEHYDRO-3-DEOXYHEPTONATE ALDOLASE"/>
    <property type="match status" value="1"/>
</dbReference>
<evidence type="ECO:0000313" key="6">
    <source>
        <dbReference type="Proteomes" id="UP000318297"/>
    </source>
</evidence>
<keyword evidence="4" id="KW-0028">Amino-acid biosynthesis</keyword>
<evidence type="ECO:0000256" key="2">
    <source>
        <dbReference type="ARBA" id="ARBA00022679"/>
    </source>
</evidence>
<dbReference type="Gene3D" id="3.20.20.70">
    <property type="entry name" value="Aldolase class I"/>
    <property type="match status" value="1"/>
</dbReference>
<dbReference type="NCBIfam" id="TIGR01358">
    <property type="entry name" value="DAHP_synth_II"/>
    <property type="match status" value="1"/>
</dbReference>
<dbReference type="Proteomes" id="UP000318297">
    <property type="component" value="Unassembled WGS sequence"/>
</dbReference>
<dbReference type="InterPro" id="IPR013785">
    <property type="entry name" value="Aldolase_TIM"/>
</dbReference>
<keyword evidence="6" id="KW-1185">Reference proteome</keyword>
<feature type="binding site" evidence="3">
    <location>
        <position position="359"/>
    </location>
    <ligand>
        <name>Mn(2+)</name>
        <dbReference type="ChEBI" id="CHEBI:29035"/>
    </ligand>
</feature>
<dbReference type="GO" id="GO:0009073">
    <property type="term" value="P:aromatic amino acid family biosynthetic process"/>
    <property type="evidence" value="ECO:0007669"/>
    <property type="project" value="UniProtKB-KW"/>
</dbReference>
<reference evidence="5 6" key="1">
    <citation type="submission" date="2019-06" db="EMBL/GenBank/DDBJ databases">
        <title>Sequencing the genomes of 1000 actinobacteria strains.</title>
        <authorList>
            <person name="Klenk H.-P."/>
        </authorList>
    </citation>
    <scope>NUCLEOTIDE SEQUENCE [LARGE SCALE GENOMIC DNA]</scope>
    <source>
        <strain evidence="5 6">DSM 19560</strain>
    </source>
</reference>
<organism evidence="5 6">
    <name type="scientific">Rudaeicoccus suwonensis</name>
    <dbReference type="NCBI Taxonomy" id="657409"/>
    <lineage>
        <taxon>Bacteria</taxon>
        <taxon>Bacillati</taxon>
        <taxon>Actinomycetota</taxon>
        <taxon>Actinomycetes</taxon>
        <taxon>Micrococcales</taxon>
        <taxon>Dermacoccaceae</taxon>
        <taxon>Rudaeicoccus</taxon>
    </lineage>
</organism>
<dbReference type="Pfam" id="PF01474">
    <property type="entry name" value="DAHP_synth_2"/>
    <property type="match status" value="1"/>
</dbReference>
<dbReference type="UniPathway" id="UPA00053">
    <property type="reaction ID" value="UER00084"/>
</dbReference>
<name>A0A561EBL5_9MICO</name>